<evidence type="ECO:0000256" key="4">
    <source>
        <dbReference type="ARBA" id="ARBA00022475"/>
    </source>
</evidence>
<dbReference type="Pfam" id="PF12156">
    <property type="entry name" value="ATPase-cat_bd"/>
    <property type="match status" value="1"/>
</dbReference>
<dbReference type="InterPro" id="IPR021993">
    <property type="entry name" value="ATPase-cat-bd"/>
</dbReference>
<dbReference type="NCBIfam" id="TIGR01494">
    <property type="entry name" value="ATPase_P-type"/>
    <property type="match status" value="1"/>
</dbReference>
<dbReference type="PRINTS" id="PR00119">
    <property type="entry name" value="CATATPASE"/>
</dbReference>
<evidence type="ECO:0000256" key="12">
    <source>
        <dbReference type="ARBA" id="ARBA00022989"/>
    </source>
</evidence>
<dbReference type="SUPFAM" id="SSF81653">
    <property type="entry name" value="Calcium ATPase, transduction domain A"/>
    <property type="match status" value="1"/>
</dbReference>
<keyword evidence="6 15" id="KW-0812">Transmembrane</keyword>
<keyword evidence="7 15" id="KW-0479">Metal-binding</keyword>
<dbReference type="InterPro" id="IPR008250">
    <property type="entry name" value="ATPase_P-typ_transduc_dom_A_sf"/>
</dbReference>
<dbReference type="NCBIfam" id="TIGR01525">
    <property type="entry name" value="ATPase-IB_hvy"/>
    <property type="match status" value="1"/>
</dbReference>
<keyword evidence="3" id="KW-0813">Transport</keyword>
<name>A0A9X0JKJ8_9PSED</name>
<dbReference type="InterPro" id="IPR036163">
    <property type="entry name" value="HMA_dom_sf"/>
</dbReference>
<dbReference type="Pfam" id="PF00122">
    <property type="entry name" value="E1-E2_ATPase"/>
    <property type="match status" value="1"/>
</dbReference>
<dbReference type="PROSITE" id="PS00154">
    <property type="entry name" value="ATPASE_E1_E2"/>
    <property type="match status" value="1"/>
</dbReference>
<evidence type="ECO:0000256" key="1">
    <source>
        <dbReference type="ARBA" id="ARBA00004651"/>
    </source>
</evidence>
<feature type="transmembrane region" description="Helical" evidence="15">
    <location>
        <begin position="448"/>
        <end position="470"/>
    </location>
</feature>
<dbReference type="Proteomes" id="UP000029719">
    <property type="component" value="Unassembled WGS sequence"/>
</dbReference>
<feature type="transmembrane region" description="Helical" evidence="15">
    <location>
        <begin position="295"/>
        <end position="313"/>
    </location>
</feature>
<dbReference type="EMBL" id="JRMB01000001">
    <property type="protein sequence ID" value="KGF65908.1"/>
    <property type="molecule type" value="Genomic_DNA"/>
</dbReference>
<dbReference type="GO" id="GO:0005524">
    <property type="term" value="F:ATP binding"/>
    <property type="evidence" value="ECO:0007669"/>
    <property type="project" value="UniProtKB-UniRule"/>
</dbReference>
<keyword evidence="11" id="KW-1278">Translocase</keyword>
<dbReference type="InterPro" id="IPR059000">
    <property type="entry name" value="ATPase_P-type_domA"/>
</dbReference>
<dbReference type="PANTHER" id="PTHR43520:SF5">
    <property type="entry name" value="CATION-TRANSPORTING P-TYPE ATPASE-RELATED"/>
    <property type="match status" value="1"/>
</dbReference>
<dbReference type="SUPFAM" id="SSF81665">
    <property type="entry name" value="Calcium ATPase, transmembrane domain M"/>
    <property type="match status" value="1"/>
</dbReference>
<keyword evidence="13" id="KW-0406">Ion transport</keyword>
<dbReference type="InterPro" id="IPR001757">
    <property type="entry name" value="P_typ_ATPase"/>
</dbReference>
<comment type="subcellular location">
    <subcellularLocation>
        <location evidence="1">Cell membrane</location>
        <topology evidence="1">Multi-pass membrane protein</topology>
    </subcellularLocation>
</comment>
<evidence type="ECO:0000259" key="17">
    <source>
        <dbReference type="PROSITE" id="PS50846"/>
    </source>
</evidence>
<dbReference type="Gene3D" id="3.30.70.100">
    <property type="match status" value="1"/>
</dbReference>
<dbReference type="SUPFAM" id="SSF56784">
    <property type="entry name" value="HAD-like"/>
    <property type="match status" value="1"/>
</dbReference>
<gene>
    <name evidence="18" type="ORF">LT42_08355</name>
</gene>
<reference evidence="18 19" key="1">
    <citation type="submission" date="2014-09" db="EMBL/GenBank/DDBJ databases">
        <title>Genome sequence of Pseudomonas lutea strain DSM 17257T.</title>
        <authorList>
            <person name="Kwak Y."/>
            <person name="Shin J.-H."/>
        </authorList>
    </citation>
    <scope>NUCLEOTIDE SEQUENCE [LARGE SCALE GENOMIC DNA]</scope>
    <source>
        <strain evidence="18 19">DSM 17257</strain>
    </source>
</reference>
<evidence type="ECO:0000313" key="19">
    <source>
        <dbReference type="Proteomes" id="UP000029719"/>
    </source>
</evidence>
<keyword evidence="10" id="KW-0460">Magnesium</keyword>
<dbReference type="NCBIfam" id="TIGR01512">
    <property type="entry name" value="ATPase-IB2_Cd"/>
    <property type="match status" value="1"/>
</dbReference>
<evidence type="ECO:0000256" key="6">
    <source>
        <dbReference type="ARBA" id="ARBA00022692"/>
    </source>
</evidence>
<protein>
    <submittedName>
        <fullName evidence="18">Carbonate dehydratase</fullName>
    </submittedName>
</protein>
<organism evidence="18 19">
    <name type="scientific">Pseudomonas lutea</name>
    <dbReference type="NCBI Taxonomy" id="243924"/>
    <lineage>
        <taxon>Bacteria</taxon>
        <taxon>Pseudomonadati</taxon>
        <taxon>Pseudomonadota</taxon>
        <taxon>Gammaproteobacteria</taxon>
        <taxon>Pseudomonadales</taxon>
        <taxon>Pseudomonadaceae</taxon>
        <taxon>Pseudomonas</taxon>
    </lineage>
</organism>
<evidence type="ECO:0000256" key="3">
    <source>
        <dbReference type="ARBA" id="ARBA00022448"/>
    </source>
</evidence>
<keyword evidence="14 15" id="KW-0472">Membrane</keyword>
<evidence type="ECO:0000256" key="2">
    <source>
        <dbReference type="ARBA" id="ARBA00006024"/>
    </source>
</evidence>
<evidence type="ECO:0000256" key="7">
    <source>
        <dbReference type="ARBA" id="ARBA00022723"/>
    </source>
</evidence>
<keyword evidence="5" id="KW-0597">Phosphoprotein</keyword>
<dbReference type="Pfam" id="PF00403">
    <property type="entry name" value="HMA"/>
    <property type="match status" value="1"/>
</dbReference>
<evidence type="ECO:0000256" key="15">
    <source>
        <dbReference type="RuleBase" id="RU362081"/>
    </source>
</evidence>
<dbReference type="AlphaFoldDB" id="A0A9X0JKJ8"/>
<dbReference type="NCBIfam" id="TIGR01511">
    <property type="entry name" value="ATPase-IB1_Cu"/>
    <property type="match status" value="1"/>
</dbReference>
<feature type="transmembrane region" description="Helical" evidence="15">
    <location>
        <begin position="233"/>
        <end position="255"/>
    </location>
</feature>
<dbReference type="InterPro" id="IPR036412">
    <property type="entry name" value="HAD-like_sf"/>
</dbReference>
<evidence type="ECO:0000313" key="18">
    <source>
        <dbReference type="EMBL" id="KGF65908.1"/>
    </source>
</evidence>
<dbReference type="Gene3D" id="3.40.1110.10">
    <property type="entry name" value="Calcium-transporting ATPase, cytoplasmic domain N"/>
    <property type="match status" value="1"/>
</dbReference>
<comment type="similarity">
    <text evidence="2 15">Belongs to the cation transport ATPase (P-type) (TC 3.A.3) family. Type IB subfamily.</text>
</comment>
<dbReference type="InterPro" id="IPR006121">
    <property type="entry name" value="HMA_dom"/>
</dbReference>
<dbReference type="GO" id="GO:0005886">
    <property type="term" value="C:plasma membrane"/>
    <property type="evidence" value="ECO:0007669"/>
    <property type="project" value="UniProtKB-SubCell"/>
</dbReference>
<dbReference type="InterPro" id="IPR027256">
    <property type="entry name" value="P-typ_ATPase_IB"/>
</dbReference>
<feature type="transmembrane region" description="Helical" evidence="15">
    <location>
        <begin position="476"/>
        <end position="499"/>
    </location>
</feature>
<dbReference type="PROSITE" id="PS50846">
    <property type="entry name" value="HMA_2"/>
    <property type="match status" value="1"/>
</dbReference>
<evidence type="ECO:0000256" key="13">
    <source>
        <dbReference type="ARBA" id="ARBA00023065"/>
    </source>
</evidence>
<dbReference type="PANTHER" id="PTHR43520">
    <property type="entry name" value="ATP7, ISOFORM B"/>
    <property type="match status" value="1"/>
</dbReference>
<keyword evidence="8 15" id="KW-0547">Nucleotide-binding</keyword>
<keyword evidence="9 15" id="KW-0067">ATP-binding</keyword>
<dbReference type="Gene3D" id="3.40.50.1000">
    <property type="entry name" value="HAD superfamily/HAD-like"/>
    <property type="match status" value="1"/>
</dbReference>
<sequence>MAHAIVAGGLESYYRHRSEASTSPQALPVPPADEQALYDRPDVQQAFVHRVPEARERTGPGRAEKAAGAPLPANGGGPDESSAADRPRSRASGLLQRISAQREEGTDCGHATVAEVTLLIEGITCAACGWLIERHLRGLPAVIEARLNLSSHRLHLRWDDQALSLSQVLSEVRSIGYAAHPYRPDTATEQLALGNRRSLRQLGVAGLLWFQAMMATMATWPEFNLDLSAEMHTILRWVAMFLTTPIVFYSCAPFFEGALRDLRARHLTMDVSVSLAIGAAYIAGLWTAVTGIGELYFDAVGMFALFLLTGRYLERRARERTSAATAQLVNLLPPSCLRLNTDGQPERMLIDQLRLHDQVLVHPGALVPADGRIIAGRSNIDESLLTGESMPQPRQLGDAVTAGTANVDSVLTVEVLALGPDTRLSAVVRLLERAQSEKPPLAQMADRAAHWFLLVSLLSAACVGVLWWQVDAARAFWIVLAMLVATCPCALSLATPTALTAATGTLHKRGLLLTRGHVLEGLSKIDTVIFDKTGTLTEGRPTLRAIHRLGALSNDDCLSLAAALESHSEHPIARAFGRAPLAAHEVVATPGLGLQGCVNGRHLRIGEAAFVSALSGSAVPKMPDEPGQWLLLGDDTQPLAWLALEDRLRDDAAALVKACRQRGWQTLLLSGDSSPAVFSVAARLNIDSARGSLTPDDKLAVLQQLRAEGRTILMIGDGVNDVPVLAAADISVAVGSATDLAKTRADAVLLSNRLLAVVEAFGLADRTRRIIVENLAWAGLYNGLVLPFAALGWVTPLWAAAGMSVSSLVVVLNALRLTRIKTETADSSPAESSRAVSA</sequence>
<dbReference type="GO" id="GO:0043682">
    <property type="term" value="F:P-type divalent copper transporter activity"/>
    <property type="evidence" value="ECO:0007669"/>
    <property type="project" value="TreeGrafter"/>
</dbReference>
<dbReference type="InterPro" id="IPR018303">
    <property type="entry name" value="ATPase_P-typ_P_site"/>
</dbReference>
<feature type="transmembrane region" description="Helical" evidence="15">
    <location>
        <begin position="775"/>
        <end position="791"/>
    </location>
</feature>
<dbReference type="SUPFAM" id="SSF55008">
    <property type="entry name" value="HMA, heavy metal-associated domain"/>
    <property type="match status" value="1"/>
</dbReference>
<feature type="compositionally biased region" description="Basic and acidic residues" evidence="16">
    <location>
        <begin position="50"/>
        <end position="65"/>
    </location>
</feature>
<dbReference type="GO" id="GO:0016887">
    <property type="term" value="F:ATP hydrolysis activity"/>
    <property type="evidence" value="ECO:0007669"/>
    <property type="project" value="InterPro"/>
</dbReference>
<feature type="region of interest" description="Disordered" evidence="16">
    <location>
        <begin position="17"/>
        <end position="91"/>
    </location>
</feature>
<evidence type="ECO:0000256" key="5">
    <source>
        <dbReference type="ARBA" id="ARBA00022553"/>
    </source>
</evidence>
<keyword evidence="12 15" id="KW-1133">Transmembrane helix</keyword>
<dbReference type="Pfam" id="PF00702">
    <property type="entry name" value="Hydrolase"/>
    <property type="match status" value="1"/>
</dbReference>
<evidence type="ECO:0000256" key="14">
    <source>
        <dbReference type="ARBA" id="ARBA00023136"/>
    </source>
</evidence>
<feature type="transmembrane region" description="Helical" evidence="15">
    <location>
        <begin position="267"/>
        <end position="289"/>
    </location>
</feature>
<evidence type="ECO:0000256" key="10">
    <source>
        <dbReference type="ARBA" id="ARBA00022842"/>
    </source>
</evidence>
<dbReference type="CDD" id="cd00371">
    <property type="entry name" value="HMA"/>
    <property type="match status" value="1"/>
</dbReference>
<evidence type="ECO:0000256" key="11">
    <source>
        <dbReference type="ARBA" id="ARBA00022967"/>
    </source>
</evidence>
<proteinExistence type="inferred from homology"/>
<evidence type="ECO:0000256" key="9">
    <source>
        <dbReference type="ARBA" id="ARBA00022840"/>
    </source>
</evidence>
<dbReference type="GO" id="GO:0005507">
    <property type="term" value="F:copper ion binding"/>
    <property type="evidence" value="ECO:0007669"/>
    <property type="project" value="TreeGrafter"/>
</dbReference>
<dbReference type="InterPro" id="IPR023214">
    <property type="entry name" value="HAD_sf"/>
</dbReference>
<evidence type="ECO:0000256" key="16">
    <source>
        <dbReference type="SAM" id="MobiDB-lite"/>
    </source>
</evidence>
<dbReference type="InterPro" id="IPR023299">
    <property type="entry name" value="ATPase_P-typ_cyto_dom_N"/>
</dbReference>
<accession>A0A9X0JKJ8</accession>
<dbReference type="InterPro" id="IPR023298">
    <property type="entry name" value="ATPase_P-typ_TM_dom_sf"/>
</dbReference>
<keyword evidence="4 15" id="KW-1003">Cell membrane</keyword>
<dbReference type="CDD" id="cd02079">
    <property type="entry name" value="P-type_ATPase_HM"/>
    <property type="match status" value="1"/>
</dbReference>
<comment type="caution">
    <text evidence="18">The sequence shown here is derived from an EMBL/GenBank/DDBJ whole genome shotgun (WGS) entry which is preliminary data.</text>
</comment>
<feature type="transmembrane region" description="Helical" evidence="15">
    <location>
        <begin position="797"/>
        <end position="815"/>
    </location>
</feature>
<dbReference type="FunFam" id="2.70.150.10:FF:000002">
    <property type="entry name" value="Copper-transporting ATPase 1, putative"/>
    <property type="match status" value="1"/>
</dbReference>
<dbReference type="Gene3D" id="2.70.150.10">
    <property type="entry name" value="Calcium-transporting ATPase, cytoplasmic transduction domain A"/>
    <property type="match status" value="1"/>
</dbReference>
<dbReference type="GO" id="GO:0055070">
    <property type="term" value="P:copper ion homeostasis"/>
    <property type="evidence" value="ECO:0007669"/>
    <property type="project" value="TreeGrafter"/>
</dbReference>
<feature type="domain" description="HMA" evidence="17">
    <location>
        <begin position="114"/>
        <end position="180"/>
    </location>
</feature>
<evidence type="ECO:0000256" key="8">
    <source>
        <dbReference type="ARBA" id="ARBA00022741"/>
    </source>
</evidence>